<evidence type="ECO:0000256" key="2">
    <source>
        <dbReference type="RuleBase" id="RU003457"/>
    </source>
</evidence>
<feature type="domain" description="Pirin N-terminal" evidence="4">
    <location>
        <begin position="29"/>
        <end position="127"/>
    </location>
</feature>
<feature type="compositionally biased region" description="Polar residues" evidence="3">
    <location>
        <begin position="142"/>
        <end position="155"/>
    </location>
</feature>
<evidence type="ECO:0000313" key="6">
    <source>
        <dbReference type="Proteomes" id="UP000381693"/>
    </source>
</evidence>
<reference evidence="5" key="1">
    <citation type="submission" date="2019-09" db="EMBL/GenBank/DDBJ databases">
        <authorList>
            <person name="Cremers G."/>
        </authorList>
    </citation>
    <scope>NUCLEOTIDE SEQUENCE [LARGE SCALE GENOMIC DNA]</scope>
    <source>
        <strain evidence="5">3B</strain>
    </source>
</reference>
<dbReference type="InterPro" id="IPR011051">
    <property type="entry name" value="RmlC_Cupin_sf"/>
</dbReference>
<keyword evidence="5" id="KW-0560">Oxidoreductase</keyword>
<protein>
    <submittedName>
        <fullName evidence="5">Quercetin 2,3-dioxygenase</fullName>
        <ecNumber evidence="5">1.13.11.24</ecNumber>
    </submittedName>
</protein>
<name>A0A5E6MAY7_9BACT</name>
<accession>A0A5E6MAY7</accession>
<dbReference type="Proteomes" id="UP000381693">
    <property type="component" value="Unassembled WGS sequence"/>
</dbReference>
<dbReference type="GO" id="GO:0008127">
    <property type="term" value="F:quercetin 2,3-dioxygenase activity"/>
    <property type="evidence" value="ECO:0007669"/>
    <property type="project" value="UniProtKB-EC"/>
</dbReference>
<gene>
    <name evidence="5" type="primary">yhhW</name>
    <name evidence="5" type="ORF">MAMC_00962</name>
</gene>
<evidence type="ECO:0000259" key="4">
    <source>
        <dbReference type="Pfam" id="PF02678"/>
    </source>
</evidence>
<sequence>MWRKLPSASKAEALEGTMLAVRKSAECARTKLDWLESRHTFSFDRYRDPASMGFSVLRVINDDRISLGAGFPTHPHRNMEILTWVLSGGLEHRESSENGWRIRPEEAQRMTAGRGGTHSEFHPGRASRCTCCKSGSFSLTRASCPTTSSAASRKQNVGEECA</sequence>
<dbReference type="PANTHER" id="PTHR43212">
    <property type="entry name" value="QUERCETIN 2,3-DIOXYGENASE"/>
    <property type="match status" value="1"/>
</dbReference>
<dbReference type="Pfam" id="PF02678">
    <property type="entry name" value="Pirin"/>
    <property type="match status" value="1"/>
</dbReference>
<proteinExistence type="inferred from homology"/>
<comment type="similarity">
    <text evidence="1 2">Belongs to the pirin family.</text>
</comment>
<evidence type="ECO:0000256" key="1">
    <source>
        <dbReference type="ARBA" id="ARBA00008416"/>
    </source>
</evidence>
<organism evidence="5 6">
    <name type="scientific">Methylacidimicrobium cyclopophantes</name>
    <dbReference type="NCBI Taxonomy" id="1041766"/>
    <lineage>
        <taxon>Bacteria</taxon>
        <taxon>Pseudomonadati</taxon>
        <taxon>Verrucomicrobiota</taxon>
        <taxon>Methylacidimicrobium</taxon>
    </lineage>
</organism>
<dbReference type="Gene3D" id="2.60.120.10">
    <property type="entry name" value="Jelly Rolls"/>
    <property type="match status" value="1"/>
</dbReference>
<evidence type="ECO:0000313" key="5">
    <source>
        <dbReference type="EMBL" id="VVM06140.1"/>
    </source>
</evidence>
<dbReference type="AlphaFoldDB" id="A0A5E6MAY7"/>
<dbReference type="PANTHER" id="PTHR43212:SF3">
    <property type="entry name" value="QUERCETIN 2,3-DIOXYGENASE"/>
    <property type="match status" value="1"/>
</dbReference>
<dbReference type="InterPro" id="IPR014710">
    <property type="entry name" value="RmlC-like_jellyroll"/>
</dbReference>
<dbReference type="InterPro" id="IPR003829">
    <property type="entry name" value="Pirin_N_dom"/>
</dbReference>
<dbReference type="EC" id="1.13.11.24" evidence="5"/>
<dbReference type="EMBL" id="CABFUZ020000106">
    <property type="protein sequence ID" value="VVM06140.1"/>
    <property type="molecule type" value="Genomic_DNA"/>
</dbReference>
<comment type="caution">
    <text evidence="5">The sequence shown here is derived from an EMBL/GenBank/DDBJ whole genome shotgun (WGS) entry which is preliminary data.</text>
</comment>
<keyword evidence="6" id="KW-1185">Reference proteome</keyword>
<feature type="region of interest" description="Disordered" evidence="3">
    <location>
        <begin position="142"/>
        <end position="162"/>
    </location>
</feature>
<dbReference type="InterPro" id="IPR012093">
    <property type="entry name" value="Pirin"/>
</dbReference>
<evidence type="ECO:0000256" key="3">
    <source>
        <dbReference type="SAM" id="MobiDB-lite"/>
    </source>
</evidence>
<dbReference type="SUPFAM" id="SSF51182">
    <property type="entry name" value="RmlC-like cupins"/>
    <property type="match status" value="1"/>
</dbReference>